<gene>
    <name evidence="2" type="ORF">AAF712_003921</name>
</gene>
<proteinExistence type="predicted"/>
<dbReference type="Proteomes" id="UP001437256">
    <property type="component" value="Unassembled WGS sequence"/>
</dbReference>
<organism evidence="2 3">
    <name type="scientific">Marasmius tenuissimus</name>
    <dbReference type="NCBI Taxonomy" id="585030"/>
    <lineage>
        <taxon>Eukaryota</taxon>
        <taxon>Fungi</taxon>
        <taxon>Dikarya</taxon>
        <taxon>Basidiomycota</taxon>
        <taxon>Agaricomycotina</taxon>
        <taxon>Agaricomycetes</taxon>
        <taxon>Agaricomycetidae</taxon>
        <taxon>Agaricales</taxon>
        <taxon>Marasmiineae</taxon>
        <taxon>Marasmiaceae</taxon>
        <taxon>Marasmius</taxon>
    </lineage>
</organism>
<keyword evidence="3" id="KW-1185">Reference proteome</keyword>
<feature type="region of interest" description="Disordered" evidence="1">
    <location>
        <begin position="353"/>
        <end position="379"/>
    </location>
</feature>
<accession>A0ABR3A7E5</accession>
<comment type="caution">
    <text evidence="2">The sequence shown here is derived from an EMBL/GenBank/DDBJ whole genome shotgun (WGS) entry which is preliminary data.</text>
</comment>
<evidence type="ECO:0000313" key="3">
    <source>
        <dbReference type="Proteomes" id="UP001437256"/>
    </source>
</evidence>
<protein>
    <submittedName>
        <fullName evidence="2">Uncharacterized protein</fullName>
    </submittedName>
</protein>
<feature type="compositionally biased region" description="Low complexity" evidence="1">
    <location>
        <begin position="106"/>
        <end position="140"/>
    </location>
</feature>
<evidence type="ECO:0000313" key="2">
    <source>
        <dbReference type="EMBL" id="KAL0068928.1"/>
    </source>
</evidence>
<feature type="compositionally biased region" description="Polar residues" evidence="1">
    <location>
        <begin position="75"/>
        <end position="89"/>
    </location>
</feature>
<feature type="compositionally biased region" description="Polar residues" evidence="1">
    <location>
        <begin position="192"/>
        <end position="203"/>
    </location>
</feature>
<sequence>MSMTSSSPSLPIPDTSNSLLDSNNPPKASDHAATGVFVKPHPKPSDLPLDSVPTTDHDSKHVLVVVGKRRRTKSTDTSQSLKVGSSTAPSPIPIMIEKSVVVVYHSESLSPPTSSSSLELSDTPSEESASPSLLEEGSASPKKKKWTRSLFSRSNSARKLKYSLEDREGGATTVSAPATPLPSVPVLKEHQQAQTSGSASVPSSPRIPAQKVLKKVPPPHLHLNLKSDHHPSKLHLSPADLSKVNAYFAYGPGPGDTVVTTAGSGSRIALHAPTTTPPTAKKTPIFSMTPRTPGGSIVPPHLFTPGHLVDREAFLEQVQRRQKAGNGSADIIDPLLARHNRPLSLVPELAESLYEEDESNGDNDNLRGEDSDDVGGHSSNEIDCYTVEAALAKIYQDMPIKDFEVTPDLDGTMAHHYEENSCGYFTVDPDWEISSCAEADCYFVEDPFCDDQKRARRNADAFTKFTDEFEKKP</sequence>
<feature type="compositionally biased region" description="Polar residues" evidence="1">
    <location>
        <begin position="1"/>
        <end position="26"/>
    </location>
</feature>
<feature type="region of interest" description="Disordered" evidence="1">
    <location>
        <begin position="106"/>
        <end position="206"/>
    </location>
</feature>
<feature type="region of interest" description="Disordered" evidence="1">
    <location>
        <begin position="1"/>
        <end position="91"/>
    </location>
</feature>
<dbReference type="EMBL" id="JBBXMP010000015">
    <property type="protein sequence ID" value="KAL0068928.1"/>
    <property type="molecule type" value="Genomic_DNA"/>
</dbReference>
<name>A0ABR3A7E5_9AGAR</name>
<reference evidence="2 3" key="1">
    <citation type="submission" date="2024-05" db="EMBL/GenBank/DDBJ databases">
        <title>A draft genome resource for the thread blight pathogen Marasmius tenuissimus strain MS-2.</title>
        <authorList>
            <person name="Yulfo-Soto G.E."/>
            <person name="Baruah I.K."/>
            <person name="Amoako-Attah I."/>
            <person name="Bukari Y."/>
            <person name="Meinhardt L.W."/>
            <person name="Bailey B.A."/>
            <person name="Cohen S.P."/>
        </authorList>
    </citation>
    <scope>NUCLEOTIDE SEQUENCE [LARGE SCALE GENOMIC DNA]</scope>
    <source>
        <strain evidence="2 3">MS-2</strain>
    </source>
</reference>
<evidence type="ECO:0000256" key="1">
    <source>
        <dbReference type="SAM" id="MobiDB-lite"/>
    </source>
</evidence>